<dbReference type="HAMAP" id="MF_00454">
    <property type="entry name" value="FluC"/>
    <property type="match status" value="1"/>
</dbReference>
<dbReference type="PANTHER" id="PTHR28259:SF1">
    <property type="entry name" value="FLUORIDE EXPORT PROTEIN 1-RELATED"/>
    <property type="match status" value="1"/>
</dbReference>
<feature type="transmembrane region" description="Helical" evidence="10">
    <location>
        <begin position="44"/>
        <end position="64"/>
    </location>
</feature>
<feature type="binding site" evidence="10">
    <location>
        <position position="82"/>
    </location>
    <ligand>
        <name>Na(+)</name>
        <dbReference type="ChEBI" id="CHEBI:29101"/>
        <note>structural</note>
    </ligand>
</feature>
<keyword evidence="5 10" id="KW-0472">Membrane</keyword>
<evidence type="ECO:0000256" key="9">
    <source>
        <dbReference type="ARBA" id="ARBA00049940"/>
    </source>
</evidence>
<gene>
    <name evidence="10" type="primary">fluC</name>
    <name evidence="10" type="synonym">crcB</name>
    <name evidence="11" type="ORF">J2S63_001700</name>
</gene>
<comment type="similarity">
    <text evidence="7 10">Belongs to the fluoride channel Fluc/FEX (TC 1.A.43) family.</text>
</comment>
<evidence type="ECO:0000256" key="3">
    <source>
        <dbReference type="ARBA" id="ARBA00022692"/>
    </source>
</evidence>
<keyword evidence="3 10" id="KW-0812">Transmembrane</keyword>
<accession>A0ABU2BU41</accession>
<evidence type="ECO:0000256" key="6">
    <source>
        <dbReference type="ARBA" id="ARBA00023303"/>
    </source>
</evidence>
<evidence type="ECO:0000256" key="1">
    <source>
        <dbReference type="ARBA" id="ARBA00004651"/>
    </source>
</evidence>
<dbReference type="Proteomes" id="UP001183648">
    <property type="component" value="Unassembled WGS sequence"/>
</dbReference>
<evidence type="ECO:0000256" key="2">
    <source>
        <dbReference type="ARBA" id="ARBA00022475"/>
    </source>
</evidence>
<protein>
    <recommendedName>
        <fullName evidence="10">Fluoride-specific ion channel FluC</fullName>
    </recommendedName>
</protein>
<evidence type="ECO:0000256" key="4">
    <source>
        <dbReference type="ARBA" id="ARBA00022989"/>
    </source>
</evidence>
<name>A0ABU2BU41_9ACTN</name>
<evidence type="ECO:0000313" key="11">
    <source>
        <dbReference type="EMBL" id="MDR7362147.1"/>
    </source>
</evidence>
<organism evidence="11 12">
    <name type="scientific">Nocardioides marmoribigeumensis</name>
    <dbReference type="NCBI Taxonomy" id="433649"/>
    <lineage>
        <taxon>Bacteria</taxon>
        <taxon>Bacillati</taxon>
        <taxon>Actinomycetota</taxon>
        <taxon>Actinomycetes</taxon>
        <taxon>Propionibacteriales</taxon>
        <taxon>Nocardioidaceae</taxon>
        <taxon>Nocardioides</taxon>
    </lineage>
</organism>
<dbReference type="InterPro" id="IPR003691">
    <property type="entry name" value="FluC"/>
</dbReference>
<keyword evidence="4 10" id="KW-1133">Transmembrane helix</keyword>
<reference evidence="11 12" key="1">
    <citation type="submission" date="2023-07" db="EMBL/GenBank/DDBJ databases">
        <title>Sequencing the genomes of 1000 actinobacteria strains.</title>
        <authorList>
            <person name="Klenk H.-P."/>
        </authorList>
    </citation>
    <scope>NUCLEOTIDE SEQUENCE [LARGE SCALE GENOMIC DNA]</scope>
    <source>
        <strain evidence="11 12">DSM 19426</strain>
    </source>
</reference>
<keyword evidence="12" id="KW-1185">Reference proteome</keyword>
<comment type="function">
    <text evidence="9 10">Fluoride-specific ion channel. Important for reducing fluoride concentration in the cell, thus reducing its toxicity.</text>
</comment>
<dbReference type="PANTHER" id="PTHR28259">
    <property type="entry name" value="FLUORIDE EXPORT PROTEIN 1-RELATED"/>
    <property type="match status" value="1"/>
</dbReference>
<evidence type="ECO:0000256" key="10">
    <source>
        <dbReference type="HAMAP-Rule" id="MF_00454"/>
    </source>
</evidence>
<comment type="catalytic activity">
    <reaction evidence="8">
        <text>fluoride(in) = fluoride(out)</text>
        <dbReference type="Rhea" id="RHEA:76159"/>
        <dbReference type="ChEBI" id="CHEBI:17051"/>
    </reaction>
    <physiologicalReaction direction="left-to-right" evidence="8">
        <dbReference type="Rhea" id="RHEA:76160"/>
    </physiologicalReaction>
</comment>
<comment type="caution">
    <text evidence="11">The sequence shown here is derived from an EMBL/GenBank/DDBJ whole genome shotgun (WGS) entry which is preliminary data.</text>
</comment>
<keyword evidence="10" id="KW-0406">Ion transport</keyword>
<sequence length="143" mass="14773">MTLPPLPRPGLRPRTVLLVALGGLLGALLRVAVGQAWPVDLFPWSTLLVNVTGSAVLAFLPALAVVHRRPLLAPFLGTGVLGGYTTLSTASSETVALGDGGRPLLALAYAGVTLGACLLAVGLVDRLSTLPQRAEFDRDEGDL</sequence>
<proteinExistence type="inferred from homology"/>
<keyword evidence="6 10" id="KW-0407">Ion channel</keyword>
<keyword evidence="10" id="KW-0479">Metal-binding</keyword>
<keyword evidence="2 10" id="KW-1003">Cell membrane</keyword>
<dbReference type="Pfam" id="PF02537">
    <property type="entry name" value="CRCB"/>
    <property type="match status" value="1"/>
</dbReference>
<feature type="transmembrane region" description="Helical" evidence="10">
    <location>
        <begin position="104"/>
        <end position="124"/>
    </location>
</feature>
<dbReference type="RefSeq" id="WP_310301252.1">
    <property type="nucleotide sequence ID" value="NZ_BAAAPS010000008.1"/>
</dbReference>
<comment type="subcellular location">
    <subcellularLocation>
        <location evidence="1 10">Cell membrane</location>
        <topology evidence="1 10">Multi-pass membrane protein</topology>
    </subcellularLocation>
</comment>
<evidence type="ECO:0000313" key="12">
    <source>
        <dbReference type="Proteomes" id="UP001183648"/>
    </source>
</evidence>
<dbReference type="EMBL" id="JAVDYG010000001">
    <property type="protein sequence ID" value="MDR7362147.1"/>
    <property type="molecule type" value="Genomic_DNA"/>
</dbReference>
<evidence type="ECO:0000256" key="5">
    <source>
        <dbReference type="ARBA" id="ARBA00023136"/>
    </source>
</evidence>
<feature type="binding site" evidence="10">
    <location>
        <position position="85"/>
    </location>
    <ligand>
        <name>Na(+)</name>
        <dbReference type="ChEBI" id="CHEBI:29101"/>
        <note>structural</note>
    </ligand>
</feature>
<comment type="activity regulation">
    <text evidence="10">Na(+) is not transported, but it plays an essential structural role and its presence is essential for fluoride channel function.</text>
</comment>
<evidence type="ECO:0000256" key="8">
    <source>
        <dbReference type="ARBA" id="ARBA00035585"/>
    </source>
</evidence>
<keyword evidence="10" id="KW-0813">Transport</keyword>
<evidence type="ECO:0000256" key="7">
    <source>
        <dbReference type="ARBA" id="ARBA00035120"/>
    </source>
</evidence>
<keyword evidence="10" id="KW-0915">Sodium</keyword>
<feature type="transmembrane region" description="Helical" evidence="10">
    <location>
        <begin position="71"/>
        <end position="92"/>
    </location>
</feature>